<accession>A0A6A7BX05</accession>
<evidence type="ECO:0000313" key="2">
    <source>
        <dbReference type="EMBL" id="KAF2859896.1"/>
    </source>
</evidence>
<organism evidence="2 3">
    <name type="scientific">Piedraia hortae CBS 480.64</name>
    <dbReference type="NCBI Taxonomy" id="1314780"/>
    <lineage>
        <taxon>Eukaryota</taxon>
        <taxon>Fungi</taxon>
        <taxon>Dikarya</taxon>
        <taxon>Ascomycota</taxon>
        <taxon>Pezizomycotina</taxon>
        <taxon>Dothideomycetes</taxon>
        <taxon>Dothideomycetidae</taxon>
        <taxon>Capnodiales</taxon>
        <taxon>Piedraiaceae</taxon>
        <taxon>Piedraia</taxon>
    </lineage>
</organism>
<proteinExistence type="predicted"/>
<dbReference type="AlphaFoldDB" id="A0A6A7BX05"/>
<feature type="non-terminal residue" evidence="2">
    <location>
        <position position="1"/>
    </location>
</feature>
<dbReference type="InterPro" id="IPR036322">
    <property type="entry name" value="WD40_repeat_dom_sf"/>
</dbReference>
<dbReference type="SMART" id="SM00320">
    <property type="entry name" value="WD40"/>
    <property type="match status" value="5"/>
</dbReference>
<feature type="repeat" description="WD" evidence="1">
    <location>
        <begin position="264"/>
        <end position="282"/>
    </location>
</feature>
<dbReference type="OrthoDB" id="239865at2759"/>
<evidence type="ECO:0000256" key="1">
    <source>
        <dbReference type="PROSITE-ProRule" id="PRU00221"/>
    </source>
</evidence>
<protein>
    <submittedName>
        <fullName evidence="2">WD40 repeat-like protein</fullName>
    </submittedName>
</protein>
<keyword evidence="1" id="KW-0853">WD repeat</keyword>
<dbReference type="PANTHER" id="PTHR13211">
    <property type="entry name" value="TELOMERASE CAJAL BODY PROTEIN 1"/>
    <property type="match status" value="1"/>
</dbReference>
<gene>
    <name evidence="2" type="ORF">K470DRAFT_205954</name>
</gene>
<reference evidence="2" key="1">
    <citation type="journal article" date="2020" name="Stud. Mycol.">
        <title>101 Dothideomycetes genomes: a test case for predicting lifestyles and emergence of pathogens.</title>
        <authorList>
            <person name="Haridas S."/>
            <person name="Albert R."/>
            <person name="Binder M."/>
            <person name="Bloem J."/>
            <person name="Labutti K."/>
            <person name="Salamov A."/>
            <person name="Andreopoulos B."/>
            <person name="Baker S."/>
            <person name="Barry K."/>
            <person name="Bills G."/>
            <person name="Bluhm B."/>
            <person name="Cannon C."/>
            <person name="Castanera R."/>
            <person name="Culley D."/>
            <person name="Daum C."/>
            <person name="Ezra D."/>
            <person name="Gonzalez J."/>
            <person name="Henrissat B."/>
            <person name="Kuo A."/>
            <person name="Liang C."/>
            <person name="Lipzen A."/>
            <person name="Lutzoni F."/>
            <person name="Magnuson J."/>
            <person name="Mondo S."/>
            <person name="Nolan M."/>
            <person name="Ohm R."/>
            <person name="Pangilinan J."/>
            <person name="Park H.-J."/>
            <person name="Ramirez L."/>
            <person name="Alfaro M."/>
            <person name="Sun H."/>
            <person name="Tritt A."/>
            <person name="Yoshinaga Y."/>
            <person name="Zwiers L.-H."/>
            <person name="Turgeon B."/>
            <person name="Goodwin S."/>
            <person name="Spatafora J."/>
            <person name="Crous P."/>
            <person name="Grigoriev I."/>
        </authorList>
    </citation>
    <scope>NUCLEOTIDE SEQUENCE</scope>
    <source>
        <strain evidence="2">CBS 480.64</strain>
    </source>
</reference>
<dbReference type="PROSITE" id="PS50082">
    <property type="entry name" value="WD_REPEATS_2"/>
    <property type="match status" value="1"/>
</dbReference>
<dbReference type="EMBL" id="MU005987">
    <property type="protein sequence ID" value="KAF2859896.1"/>
    <property type="molecule type" value="Genomic_DNA"/>
</dbReference>
<name>A0A6A7BX05_9PEZI</name>
<dbReference type="Proteomes" id="UP000799421">
    <property type="component" value="Unassembled WGS sequence"/>
</dbReference>
<dbReference type="PANTHER" id="PTHR13211:SF0">
    <property type="entry name" value="TELOMERASE CAJAL BODY PROTEIN 1"/>
    <property type="match status" value="1"/>
</dbReference>
<dbReference type="InterPro" id="IPR051150">
    <property type="entry name" value="SWT21/TCAB1_mRNA_Telomere"/>
</dbReference>
<dbReference type="SUPFAM" id="SSF50978">
    <property type="entry name" value="WD40 repeat-like"/>
    <property type="match status" value="1"/>
</dbReference>
<dbReference type="Gene3D" id="2.130.10.10">
    <property type="entry name" value="YVTN repeat-like/Quinoprotein amine dehydrogenase"/>
    <property type="match status" value="1"/>
</dbReference>
<dbReference type="Pfam" id="PF00400">
    <property type="entry name" value="WD40"/>
    <property type="match status" value="2"/>
</dbReference>
<dbReference type="InterPro" id="IPR015943">
    <property type="entry name" value="WD40/YVTN_repeat-like_dom_sf"/>
</dbReference>
<feature type="non-terminal residue" evidence="2">
    <location>
        <position position="335"/>
    </location>
</feature>
<evidence type="ECO:0000313" key="3">
    <source>
        <dbReference type="Proteomes" id="UP000799421"/>
    </source>
</evidence>
<keyword evidence="3" id="KW-1185">Reference proteome</keyword>
<dbReference type="InterPro" id="IPR001680">
    <property type="entry name" value="WD40_rpt"/>
</dbReference>
<sequence length="335" mass="36846">SNFFREARFSSDGTSIVTHNEDQTLRTFVLPTDLLQHEEQHLNVYSNIFSPSPIQSFSLYPFFNLSDVSTTVVLVASKDQPIVLRNALHYETLHASYSFIHPQRETYMLSYSLAFSSDGQSFVAGSKNEIAAFDLSRSGEGPVTVLKTAGGRRERKFQGMRCQGPVSALSFGPDGLLAAGTFEREVGLYSNGEFVTAFALPHGEGTGVTCLKWSPFGTHLIVAERQSDVLQVYDVRNTMHRVCTLRGREAFTTQRLGFDIRSVPDGYQIWAGGTDGMVRIWDKPGSKADACPPNGEFNMHSSSVSSTLWHPSCAVLATCSGQRLKHDPSGDGRSD</sequence>